<evidence type="ECO:0000256" key="2">
    <source>
        <dbReference type="SAM" id="Phobius"/>
    </source>
</evidence>
<keyword evidence="2" id="KW-0472">Membrane</keyword>
<evidence type="ECO:0000256" key="1">
    <source>
        <dbReference type="SAM" id="MobiDB-lite"/>
    </source>
</evidence>
<dbReference type="PANTHER" id="PTHR40763">
    <property type="entry name" value="MEMBRANE PROTEIN-RELATED"/>
    <property type="match status" value="1"/>
</dbReference>
<dbReference type="Proteomes" id="UP000680865">
    <property type="component" value="Unassembled WGS sequence"/>
</dbReference>
<dbReference type="EMBL" id="BOQP01000003">
    <property type="protein sequence ID" value="GIM67556.1"/>
    <property type="molecule type" value="Genomic_DNA"/>
</dbReference>
<dbReference type="Pfam" id="PF08044">
    <property type="entry name" value="DUF1707"/>
    <property type="match status" value="1"/>
</dbReference>
<name>A0A919SAV3_9ACTN</name>
<evidence type="ECO:0000313" key="5">
    <source>
        <dbReference type="Proteomes" id="UP000680865"/>
    </source>
</evidence>
<sequence length="151" mass="16441">MLEGMGREDMRAGDADREAVAETLKAALNEGRLDLHEYDERLQQTYAAKTFRDLEGLTTDLPGTVPVQRAQVAPQQPMAPAAGPTPGSEVGEMRKPSGAPWLASYGGVILVCVLIWGVTSLASGEFNYFWPAWMLIPFIFGVVGRFGNRGR</sequence>
<reference evidence="4" key="1">
    <citation type="submission" date="2021-03" db="EMBL/GenBank/DDBJ databases">
        <title>Whole genome shotgun sequence of Actinoplanes consettensis NBRC 14913.</title>
        <authorList>
            <person name="Komaki H."/>
            <person name="Tamura T."/>
        </authorList>
    </citation>
    <scope>NUCLEOTIDE SEQUENCE</scope>
    <source>
        <strain evidence="4">NBRC 14913</strain>
    </source>
</reference>
<keyword evidence="5" id="KW-1185">Reference proteome</keyword>
<feature type="transmembrane region" description="Helical" evidence="2">
    <location>
        <begin position="102"/>
        <end position="122"/>
    </location>
</feature>
<proteinExistence type="predicted"/>
<feature type="compositionally biased region" description="Low complexity" evidence="1">
    <location>
        <begin position="71"/>
        <end position="84"/>
    </location>
</feature>
<dbReference type="AlphaFoldDB" id="A0A919SAV3"/>
<keyword evidence="2" id="KW-1133">Transmembrane helix</keyword>
<evidence type="ECO:0000259" key="3">
    <source>
        <dbReference type="Pfam" id="PF08044"/>
    </source>
</evidence>
<dbReference type="PANTHER" id="PTHR40763:SF4">
    <property type="entry name" value="DUF1707 DOMAIN-CONTAINING PROTEIN"/>
    <property type="match status" value="1"/>
</dbReference>
<gene>
    <name evidence="4" type="ORF">Aco04nite_06890</name>
</gene>
<comment type="caution">
    <text evidence="4">The sequence shown here is derived from an EMBL/GenBank/DDBJ whole genome shotgun (WGS) entry which is preliminary data.</text>
</comment>
<feature type="transmembrane region" description="Helical" evidence="2">
    <location>
        <begin position="128"/>
        <end position="147"/>
    </location>
</feature>
<feature type="region of interest" description="Disordered" evidence="1">
    <location>
        <begin position="71"/>
        <end position="93"/>
    </location>
</feature>
<protein>
    <recommendedName>
        <fullName evidence="3">DUF1707 domain-containing protein</fullName>
    </recommendedName>
</protein>
<evidence type="ECO:0000313" key="4">
    <source>
        <dbReference type="EMBL" id="GIM67556.1"/>
    </source>
</evidence>
<organism evidence="4 5">
    <name type="scientific">Winogradskya consettensis</name>
    <dbReference type="NCBI Taxonomy" id="113560"/>
    <lineage>
        <taxon>Bacteria</taxon>
        <taxon>Bacillati</taxon>
        <taxon>Actinomycetota</taxon>
        <taxon>Actinomycetes</taxon>
        <taxon>Micromonosporales</taxon>
        <taxon>Micromonosporaceae</taxon>
        <taxon>Winogradskya</taxon>
    </lineage>
</organism>
<accession>A0A919SAV3</accession>
<dbReference type="InterPro" id="IPR012551">
    <property type="entry name" value="DUF1707_SHOCT-like"/>
</dbReference>
<feature type="domain" description="DUF1707" evidence="3">
    <location>
        <begin position="10"/>
        <end position="62"/>
    </location>
</feature>
<keyword evidence="2" id="KW-0812">Transmembrane</keyword>